<dbReference type="NCBIfam" id="TIGR00350">
    <property type="entry name" value="lytR_cpsA_psr"/>
    <property type="match status" value="1"/>
</dbReference>
<dbReference type="Pfam" id="PF03816">
    <property type="entry name" value="LytR_cpsA_psr"/>
    <property type="match status" value="1"/>
</dbReference>
<dbReference type="Gene3D" id="3.40.630.190">
    <property type="entry name" value="LCP protein"/>
    <property type="match status" value="1"/>
</dbReference>
<dbReference type="PANTHER" id="PTHR33392">
    <property type="entry name" value="POLYISOPRENYL-TEICHOIC ACID--PEPTIDOGLYCAN TEICHOIC ACID TRANSFERASE TAGU"/>
    <property type="match status" value="1"/>
</dbReference>
<sequence length="340" mass="37870">MTAGKKKILIISAAAVVLLLGFAAYYVLSLYRGLESLSKPPESSPFKAVSTEDLKVAAPPEWKGTEPVNILLMGVDARDAEDDDVPRSDSMLVVSLDPVKKSVHLLSILRDVYTEIPGHGKGRINTAITYGPNTAMQAVSDLLGVPVQYYMYTDFQGFIKLVDAVGGVDFYVEKDMYYPSEADKHQYDIDLKKGEQHLNGDAALQYVRFRHDAMSDYSRTERQREFLKALSEKVKSTTSIMKLPDILNQVAPFIDTNLSVDDMWKLASASYQSTLESTEQIPPMNLINETYVGRAAVLKVKNENELKEYVRRKLDNPDSEKPENKEKVEAAETDGTGTAN</sequence>
<name>A0ABX0F592_9BACL</name>
<protein>
    <submittedName>
        <fullName evidence="4">LCP family protein</fullName>
    </submittedName>
</protein>
<evidence type="ECO:0000313" key="4">
    <source>
        <dbReference type="EMBL" id="NGZ75139.1"/>
    </source>
</evidence>
<dbReference type="PANTHER" id="PTHR33392:SF6">
    <property type="entry name" value="POLYISOPRENYL-TEICHOIC ACID--PEPTIDOGLYCAN TEICHOIC ACID TRANSFERASE TAGU"/>
    <property type="match status" value="1"/>
</dbReference>
<gene>
    <name evidence="4" type="ORF">GYN08_07400</name>
</gene>
<feature type="compositionally biased region" description="Basic and acidic residues" evidence="2">
    <location>
        <begin position="311"/>
        <end position="330"/>
    </location>
</feature>
<dbReference type="EMBL" id="JAAFGS010000002">
    <property type="protein sequence ID" value="NGZ75139.1"/>
    <property type="molecule type" value="Genomic_DNA"/>
</dbReference>
<dbReference type="RefSeq" id="WP_166273813.1">
    <property type="nucleotide sequence ID" value="NZ_JAAFGS010000002.1"/>
</dbReference>
<dbReference type="InterPro" id="IPR050922">
    <property type="entry name" value="LytR/CpsA/Psr_CW_biosynth"/>
</dbReference>
<dbReference type="Proteomes" id="UP000800303">
    <property type="component" value="Unassembled WGS sequence"/>
</dbReference>
<evidence type="ECO:0000256" key="1">
    <source>
        <dbReference type="ARBA" id="ARBA00006068"/>
    </source>
</evidence>
<comment type="similarity">
    <text evidence="1">Belongs to the LytR/CpsA/Psr (LCP) family.</text>
</comment>
<keyword evidence="5" id="KW-1185">Reference proteome</keyword>
<feature type="domain" description="Cell envelope-related transcriptional attenuator" evidence="3">
    <location>
        <begin position="87"/>
        <end position="235"/>
    </location>
</feature>
<dbReference type="InterPro" id="IPR004474">
    <property type="entry name" value="LytR_CpsA_psr"/>
</dbReference>
<comment type="caution">
    <text evidence="4">The sequence shown here is derived from an EMBL/GenBank/DDBJ whole genome shotgun (WGS) entry which is preliminary data.</text>
</comment>
<evidence type="ECO:0000259" key="3">
    <source>
        <dbReference type="Pfam" id="PF03816"/>
    </source>
</evidence>
<evidence type="ECO:0000256" key="2">
    <source>
        <dbReference type="SAM" id="MobiDB-lite"/>
    </source>
</evidence>
<reference evidence="4 5" key="1">
    <citation type="submission" date="2020-01" db="EMBL/GenBank/DDBJ databases">
        <title>Polyphasic characterisation and genomic insights into a novel alkali tolerant bacterium VR-M41.</title>
        <authorList>
            <person name="Vemuluri V.R."/>
        </authorList>
    </citation>
    <scope>NUCLEOTIDE SEQUENCE [LARGE SCALE GENOMIC DNA]</scope>
    <source>
        <strain evidence="4 5">VR-M41</strain>
    </source>
</reference>
<evidence type="ECO:0000313" key="5">
    <source>
        <dbReference type="Proteomes" id="UP000800303"/>
    </source>
</evidence>
<organism evidence="4 5">
    <name type="scientific">Saccharibacillus alkalitolerans</name>
    <dbReference type="NCBI Taxonomy" id="2705290"/>
    <lineage>
        <taxon>Bacteria</taxon>
        <taxon>Bacillati</taxon>
        <taxon>Bacillota</taxon>
        <taxon>Bacilli</taxon>
        <taxon>Bacillales</taxon>
        <taxon>Paenibacillaceae</taxon>
        <taxon>Saccharibacillus</taxon>
    </lineage>
</organism>
<proteinExistence type="inferred from homology"/>
<feature type="region of interest" description="Disordered" evidence="2">
    <location>
        <begin position="311"/>
        <end position="340"/>
    </location>
</feature>
<accession>A0ABX0F592</accession>